<dbReference type="PANTHER" id="PTHR36156:SF2">
    <property type="entry name" value="CUPIN TYPE-2 DOMAIN-CONTAINING PROTEIN"/>
    <property type="match status" value="1"/>
</dbReference>
<dbReference type="Pfam" id="PF07883">
    <property type="entry name" value="Cupin_2"/>
    <property type="match status" value="1"/>
</dbReference>
<dbReference type="CDD" id="cd02236">
    <property type="entry name" value="cupin_CV2614-like"/>
    <property type="match status" value="1"/>
</dbReference>
<evidence type="ECO:0000256" key="1">
    <source>
        <dbReference type="SAM" id="SignalP"/>
    </source>
</evidence>
<dbReference type="RefSeq" id="WP_101896087.1">
    <property type="nucleotide sequence ID" value="NZ_CP022684.1"/>
</dbReference>
<dbReference type="InterPro" id="IPR014710">
    <property type="entry name" value="RmlC-like_jellyroll"/>
</dbReference>
<organism evidence="3 4">
    <name type="scientific">Ketobacter alkanivorans</name>
    <dbReference type="NCBI Taxonomy" id="1917421"/>
    <lineage>
        <taxon>Bacteria</taxon>
        <taxon>Pseudomonadati</taxon>
        <taxon>Pseudomonadota</taxon>
        <taxon>Gammaproteobacteria</taxon>
        <taxon>Pseudomonadales</taxon>
        <taxon>Ketobacteraceae</taxon>
        <taxon>Ketobacter</taxon>
    </lineage>
</organism>
<dbReference type="KEGG" id="kak:Kalk_20790"/>
<feature type="signal peptide" evidence="1">
    <location>
        <begin position="1"/>
        <end position="19"/>
    </location>
</feature>
<keyword evidence="1" id="KW-0732">Signal</keyword>
<proteinExistence type="predicted"/>
<protein>
    <recommendedName>
        <fullName evidence="2">Cupin type-2 domain-containing protein</fullName>
    </recommendedName>
</protein>
<reference evidence="4" key="1">
    <citation type="submission" date="2017-08" db="EMBL/GenBank/DDBJ databases">
        <title>Direct submision.</title>
        <authorList>
            <person name="Kim S.-J."/>
            <person name="Rhee S.-K."/>
        </authorList>
    </citation>
    <scope>NUCLEOTIDE SEQUENCE [LARGE SCALE GENOMIC DNA]</scope>
    <source>
        <strain evidence="4">GI5</strain>
    </source>
</reference>
<dbReference type="OrthoDB" id="287220at2"/>
<dbReference type="Gene3D" id="2.60.120.10">
    <property type="entry name" value="Jelly Rolls"/>
    <property type="match status" value="1"/>
</dbReference>
<dbReference type="SUPFAM" id="SSF51182">
    <property type="entry name" value="RmlC-like cupins"/>
    <property type="match status" value="1"/>
</dbReference>
<feature type="chain" id="PRO_5014720314" description="Cupin type-2 domain-containing protein" evidence="1">
    <location>
        <begin position="20"/>
        <end position="137"/>
    </location>
</feature>
<dbReference type="InterPro" id="IPR047142">
    <property type="entry name" value="OryJ/VirC-like"/>
</dbReference>
<accession>A0A2K9LQV3</accession>
<feature type="domain" description="Cupin type-2" evidence="2">
    <location>
        <begin position="57"/>
        <end position="125"/>
    </location>
</feature>
<dbReference type="AlphaFoldDB" id="A0A2K9LQV3"/>
<dbReference type="InterPro" id="IPR011051">
    <property type="entry name" value="RmlC_Cupin_sf"/>
</dbReference>
<evidence type="ECO:0000259" key="2">
    <source>
        <dbReference type="Pfam" id="PF07883"/>
    </source>
</evidence>
<evidence type="ECO:0000313" key="3">
    <source>
        <dbReference type="EMBL" id="AUM14716.1"/>
    </source>
</evidence>
<dbReference type="InterPro" id="IPR013096">
    <property type="entry name" value="Cupin_2"/>
</dbReference>
<dbReference type="PANTHER" id="PTHR36156">
    <property type="entry name" value="SLR2101 PROTEIN"/>
    <property type="match status" value="1"/>
</dbReference>
<sequence length="137" mass="14783">MYKSLVLLLVSLFCCYVNADEAPEVLFETLIKTSKSWDGKDLPKYSDGTPEITILKVVVPPGAVVQKHEHPVINAAVIVAGEITVVSELEDEVVLRAGDSVVELVNTVHYGTNTGSTNAELLVFYAGVKGKPLSIKK</sequence>
<dbReference type="EMBL" id="CP022684">
    <property type="protein sequence ID" value="AUM14716.1"/>
    <property type="molecule type" value="Genomic_DNA"/>
</dbReference>
<dbReference type="Proteomes" id="UP000235116">
    <property type="component" value="Chromosome"/>
</dbReference>
<name>A0A2K9LQV3_9GAMM</name>
<evidence type="ECO:0000313" key="4">
    <source>
        <dbReference type="Proteomes" id="UP000235116"/>
    </source>
</evidence>
<gene>
    <name evidence="3" type="ORF">Kalk_20790</name>
</gene>
<keyword evidence="4" id="KW-1185">Reference proteome</keyword>